<sequence>MKANDNLLTDRVVLPIPEIREMNNPDARHEMEIYTRFMRHLRIVANSRMEIKILTSIQFVADMMDLPDSQVAKILVDLGLRAPRIALPSDYLDHADASLMRDDWEVGAANLALKSLQSHWARIGEDRFAAFRRFYPTLAENIFSRETV</sequence>
<dbReference type="AlphaFoldDB" id="A0A2W5FKX4"/>
<accession>A0A2W5FKX4</accession>
<organism evidence="1 2">
    <name type="scientific">Micavibrio aeruginosavorus</name>
    <dbReference type="NCBI Taxonomy" id="349221"/>
    <lineage>
        <taxon>Bacteria</taxon>
        <taxon>Pseudomonadati</taxon>
        <taxon>Bdellovibrionota</taxon>
        <taxon>Bdellovibrionia</taxon>
        <taxon>Bdellovibrionales</taxon>
        <taxon>Pseudobdellovibrionaceae</taxon>
        <taxon>Micavibrio</taxon>
    </lineage>
</organism>
<evidence type="ECO:0000313" key="1">
    <source>
        <dbReference type="EMBL" id="PZP54427.1"/>
    </source>
</evidence>
<name>A0A2W5FKX4_9BACT</name>
<protein>
    <submittedName>
        <fullName evidence="1">Uncharacterized protein</fullName>
    </submittedName>
</protein>
<reference evidence="1 2" key="1">
    <citation type="submission" date="2017-08" db="EMBL/GenBank/DDBJ databases">
        <title>Infants hospitalized years apart are colonized by the same room-sourced microbial strains.</title>
        <authorList>
            <person name="Brooks B."/>
            <person name="Olm M.R."/>
            <person name="Firek B.A."/>
            <person name="Baker R."/>
            <person name="Thomas B.C."/>
            <person name="Morowitz M.J."/>
            <person name="Banfield J.F."/>
        </authorList>
    </citation>
    <scope>NUCLEOTIDE SEQUENCE [LARGE SCALE GENOMIC DNA]</scope>
    <source>
        <strain evidence="1">S2_006_000_R2_64</strain>
    </source>
</reference>
<dbReference type="Proteomes" id="UP000249739">
    <property type="component" value="Unassembled WGS sequence"/>
</dbReference>
<gene>
    <name evidence="1" type="ORF">DI586_09975</name>
</gene>
<dbReference type="EMBL" id="QFOT01000140">
    <property type="protein sequence ID" value="PZP54427.1"/>
    <property type="molecule type" value="Genomic_DNA"/>
</dbReference>
<proteinExistence type="predicted"/>
<comment type="caution">
    <text evidence="1">The sequence shown here is derived from an EMBL/GenBank/DDBJ whole genome shotgun (WGS) entry which is preliminary data.</text>
</comment>
<evidence type="ECO:0000313" key="2">
    <source>
        <dbReference type="Proteomes" id="UP000249739"/>
    </source>
</evidence>